<evidence type="ECO:0000256" key="5">
    <source>
        <dbReference type="SAM" id="Coils"/>
    </source>
</evidence>
<evidence type="ECO:0000256" key="4">
    <source>
        <dbReference type="PROSITE-ProRule" id="PRU00284"/>
    </source>
</evidence>
<dbReference type="CDD" id="cd06225">
    <property type="entry name" value="HAMP"/>
    <property type="match status" value="1"/>
</dbReference>
<evidence type="ECO:0000259" key="7">
    <source>
        <dbReference type="PROSITE" id="PS50111"/>
    </source>
</evidence>
<dbReference type="InterPro" id="IPR047347">
    <property type="entry name" value="YvaQ-like_sensor"/>
</dbReference>
<keyword evidence="6" id="KW-0812">Transmembrane</keyword>
<dbReference type="SMART" id="SM00283">
    <property type="entry name" value="MA"/>
    <property type="match status" value="1"/>
</dbReference>
<dbReference type="PROSITE" id="PS50192">
    <property type="entry name" value="T_SNARE"/>
    <property type="match status" value="1"/>
</dbReference>
<evidence type="ECO:0000256" key="3">
    <source>
        <dbReference type="ARBA" id="ARBA00029447"/>
    </source>
</evidence>
<dbReference type="GO" id="GO:0004888">
    <property type="term" value="F:transmembrane signaling receptor activity"/>
    <property type="evidence" value="ECO:0007669"/>
    <property type="project" value="InterPro"/>
</dbReference>
<feature type="domain" description="Methyl-accepting transducer" evidence="7">
    <location>
        <begin position="348"/>
        <end position="577"/>
    </location>
</feature>
<keyword evidence="5" id="KW-0175">Coiled coil</keyword>
<dbReference type="CDD" id="cd11386">
    <property type="entry name" value="MCP_signal"/>
    <property type="match status" value="1"/>
</dbReference>
<feature type="coiled-coil region" evidence="5">
    <location>
        <begin position="360"/>
        <end position="387"/>
    </location>
</feature>
<feature type="domain" description="HAMP" evidence="9">
    <location>
        <begin position="291"/>
        <end position="343"/>
    </location>
</feature>
<dbReference type="Gene3D" id="1.10.287.950">
    <property type="entry name" value="Methyl-accepting chemotaxis protein"/>
    <property type="match status" value="1"/>
</dbReference>
<evidence type="ECO:0000313" key="10">
    <source>
        <dbReference type="EMBL" id="PDT02543.1"/>
    </source>
</evidence>
<name>A0A2A6J9J6_9HYPH</name>
<keyword evidence="11" id="KW-1185">Reference proteome</keyword>
<keyword evidence="6" id="KW-1133">Transmembrane helix</keyword>
<dbReference type="PANTHER" id="PTHR43531:SF11">
    <property type="entry name" value="METHYL-ACCEPTING CHEMOTAXIS PROTEIN 3"/>
    <property type="match status" value="1"/>
</dbReference>
<comment type="subcellular location">
    <subcellularLocation>
        <location evidence="1">Membrane</location>
    </subcellularLocation>
</comment>
<dbReference type="PROSITE" id="PS50111">
    <property type="entry name" value="CHEMOTAXIS_TRANSDUC_2"/>
    <property type="match status" value="1"/>
</dbReference>
<dbReference type="InterPro" id="IPR004089">
    <property type="entry name" value="MCPsignal_dom"/>
</dbReference>
<dbReference type="InterPro" id="IPR000727">
    <property type="entry name" value="T_SNARE_dom"/>
</dbReference>
<protein>
    <submittedName>
        <fullName evidence="10">Methyl-accepting chemotaxis protein</fullName>
    </submittedName>
</protein>
<dbReference type="PANTHER" id="PTHR43531">
    <property type="entry name" value="PROTEIN ICFG"/>
    <property type="match status" value="1"/>
</dbReference>
<feature type="domain" description="HAMP" evidence="9">
    <location>
        <begin position="210"/>
        <end position="263"/>
    </location>
</feature>
<dbReference type="Gene3D" id="1.10.8.500">
    <property type="entry name" value="HAMP domain in histidine kinase"/>
    <property type="match status" value="1"/>
</dbReference>
<sequence>MKRPSIKQALILKLSIISLFMVGLSYVSLTTMSTLRVNAEQIGTFWMQRLVTAREIKDNFLDLKLSYAQYLLEDTVEEQKAGKQEIDAVGIALDKIVAEYENGVRTARGRELINQIKPELSKYRELADQMIALEASGKTPEAVRFFKENMEPQAALMNKAVADLVAFILSQAEGFVAASGTTADSAFILTAATAAIALLVAMAGIVFAISGIANPIRRTASAMKRLSGGDLDSDIPYAGRADEVGDMASAVEIFRQNALNVVRLEKEAADSRSESEAARAAAQQRAEREAEQLRFATTTLGEGLRRLAAGDISFQLSEQFAAEYETLREDFNASLRQLGATIGAVLQTVHSIDNGTGEIASAAQDLSKRTEQQAASLEETAAALDEITSNVTMASKRTDEARHVALEANVSAQRSATVVSEAEQAMRRIEDSSEQISNIIGAIDEIAFQTNLLALNAGVEAARAGEAGKGFAVVAQEVRELAQRAAQAAKEIKGFIQKSSTEVQNGVKLVLETGTSLKSIGEYVVQINQLMDAIATSAREQSTGLAEINTAVNQMDQTTQQNAAMVEQSTAAAASLSSEAGRLRDLVNQFQLDSDKGAADMQRGSRSFEGNMPVRLVAPRRVMQR</sequence>
<evidence type="ECO:0000256" key="2">
    <source>
        <dbReference type="ARBA" id="ARBA00022500"/>
    </source>
</evidence>
<dbReference type="SUPFAM" id="SSF158472">
    <property type="entry name" value="HAMP domain-like"/>
    <property type="match status" value="1"/>
</dbReference>
<evidence type="ECO:0000256" key="1">
    <source>
        <dbReference type="ARBA" id="ARBA00004370"/>
    </source>
</evidence>
<dbReference type="Pfam" id="PF12729">
    <property type="entry name" value="4HB_MCP_1"/>
    <property type="match status" value="1"/>
</dbReference>
<dbReference type="InterPro" id="IPR051310">
    <property type="entry name" value="MCP_chemotaxis"/>
</dbReference>
<dbReference type="GO" id="GO:0006935">
    <property type="term" value="P:chemotaxis"/>
    <property type="evidence" value="ECO:0007669"/>
    <property type="project" value="UniProtKB-KW"/>
</dbReference>
<comment type="caution">
    <text evidence="10">The sequence shown here is derived from an EMBL/GenBank/DDBJ whole genome shotgun (WGS) entry which is preliminary data.</text>
</comment>
<dbReference type="PRINTS" id="PR00260">
    <property type="entry name" value="CHEMTRNSDUCR"/>
</dbReference>
<proteinExistence type="inferred from homology"/>
<feature type="transmembrane region" description="Helical" evidence="6">
    <location>
        <begin position="186"/>
        <end position="216"/>
    </location>
</feature>
<feature type="transmembrane region" description="Helical" evidence="6">
    <location>
        <begin position="9"/>
        <end position="29"/>
    </location>
</feature>
<dbReference type="FunFam" id="1.10.287.950:FF:000001">
    <property type="entry name" value="Methyl-accepting chemotaxis sensory transducer"/>
    <property type="match status" value="1"/>
</dbReference>
<feature type="coiled-coil region" evidence="5">
    <location>
        <begin position="261"/>
        <end position="292"/>
    </location>
</feature>
<comment type="similarity">
    <text evidence="3">Belongs to the methyl-accepting chemotaxis (MCP) protein family.</text>
</comment>
<keyword evidence="2" id="KW-0145">Chemotaxis</keyword>
<dbReference type="GO" id="GO:0005886">
    <property type="term" value="C:plasma membrane"/>
    <property type="evidence" value="ECO:0007669"/>
    <property type="project" value="TreeGrafter"/>
</dbReference>
<organism evidence="10 11">
    <name type="scientific">Rhizobium chutanense</name>
    <dbReference type="NCBI Taxonomy" id="2035448"/>
    <lineage>
        <taxon>Bacteria</taxon>
        <taxon>Pseudomonadati</taxon>
        <taxon>Pseudomonadota</taxon>
        <taxon>Alphaproteobacteria</taxon>
        <taxon>Hyphomicrobiales</taxon>
        <taxon>Rhizobiaceae</taxon>
        <taxon>Rhizobium/Agrobacterium group</taxon>
        <taxon>Rhizobium</taxon>
    </lineage>
</organism>
<dbReference type="EMBL" id="NWSV01000013">
    <property type="protein sequence ID" value="PDT02543.1"/>
    <property type="molecule type" value="Genomic_DNA"/>
</dbReference>
<dbReference type="InterPro" id="IPR024478">
    <property type="entry name" value="HlyB_4HB_MCP"/>
</dbReference>
<feature type="domain" description="T-SNARE coiled-coil homology" evidence="8">
    <location>
        <begin position="339"/>
        <end position="401"/>
    </location>
</feature>
<reference evidence="10 11" key="1">
    <citation type="submission" date="2017-09" db="EMBL/GenBank/DDBJ databases">
        <title>Comparative genomics of rhizobia isolated from Phaseolus vulgaris in China.</title>
        <authorList>
            <person name="Tong W."/>
        </authorList>
    </citation>
    <scope>NUCLEOTIDE SEQUENCE [LARGE SCALE GENOMIC DNA]</scope>
    <source>
        <strain evidence="10 11">C5</strain>
    </source>
</reference>
<dbReference type="Proteomes" id="UP000220768">
    <property type="component" value="Unassembled WGS sequence"/>
</dbReference>
<dbReference type="SMART" id="SM00304">
    <property type="entry name" value="HAMP"/>
    <property type="match status" value="2"/>
</dbReference>
<dbReference type="SUPFAM" id="SSF58104">
    <property type="entry name" value="Methyl-accepting chemotaxis protein (MCP) signaling domain"/>
    <property type="match status" value="1"/>
</dbReference>
<dbReference type="AlphaFoldDB" id="A0A2A6J9J6"/>
<evidence type="ECO:0000259" key="8">
    <source>
        <dbReference type="PROSITE" id="PS50192"/>
    </source>
</evidence>
<accession>A0A2A6J9J6</accession>
<dbReference type="PROSITE" id="PS50885">
    <property type="entry name" value="HAMP"/>
    <property type="match status" value="2"/>
</dbReference>
<dbReference type="GO" id="GO:0007165">
    <property type="term" value="P:signal transduction"/>
    <property type="evidence" value="ECO:0007669"/>
    <property type="project" value="UniProtKB-KW"/>
</dbReference>
<dbReference type="RefSeq" id="WP_097613942.1">
    <property type="nucleotide sequence ID" value="NZ_NWSV01000013.1"/>
</dbReference>
<gene>
    <name evidence="10" type="ORF">CO666_20005</name>
</gene>
<dbReference type="Pfam" id="PF00672">
    <property type="entry name" value="HAMP"/>
    <property type="match status" value="1"/>
</dbReference>
<dbReference type="InterPro" id="IPR004090">
    <property type="entry name" value="Chemotax_Me-accpt_rcpt"/>
</dbReference>
<dbReference type="CDD" id="cd19411">
    <property type="entry name" value="MCP2201-like_sensor"/>
    <property type="match status" value="1"/>
</dbReference>
<keyword evidence="6" id="KW-0472">Membrane</keyword>
<dbReference type="Pfam" id="PF00015">
    <property type="entry name" value="MCPsignal"/>
    <property type="match status" value="1"/>
</dbReference>
<evidence type="ECO:0000256" key="6">
    <source>
        <dbReference type="SAM" id="Phobius"/>
    </source>
</evidence>
<evidence type="ECO:0000259" key="9">
    <source>
        <dbReference type="PROSITE" id="PS50885"/>
    </source>
</evidence>
<dbReference type="InterPro" id="IPR003660">
    <property type="entry name" value="HAMP_dom"/>
</dbReference>
<evidence type="ECO:0000313" key="11">
    <source>
        <dbReference type="Proteomes" id="UP000220768"/>
    </source>
</evidence>
<keyword evidence="4" id="KW-0807">Transducer</keyword>